<dbReference type="Gene3D" id="3.30.110.10">
    <property type="entry name" value="Translation initiation factor 3 (IF-3), C-terminal domain"/>
    <property type="match status" value="1"/>
</dbReference>
<dbReference type="Pfam" id="PF05198">
    <property type="entry name" value="IF3_N"/>
    <property type="match status" value="1"/>
</dbReference>
<dbReference type="InterPro" id="IPR036788">
    <property type="entry name" value="T_IF-3_C_sf"/>
</dbReference>
<evidence type="ECO:0000259" key="6">
    <source>
        <dbReference type="Pfam" id="PF00707"/>
    </source>
</evidence>
<dbReference type="GO" id="GO:0032790">
    <property type="term" value="P:ribosome disassembly"/>
    <property type="evidence" value="ECO:0007669"/>
    <property type="project" value="TreeGrafter"/>
</dbReference>
<dbReference type="InterPro" id="IPR019814">
    <property type="entry name" value="Translation_initiation_fac_3_N"/>
</dbReference>
<dbReference type="GO" id="GO:0016020">
    <property type="term" value="C:membrane"/>
    <property type="evidence" value="ECO:0007669"/>
    <property type="project" value="TreeGrafter"/>
</dbReference>
<dbReference type="Gene3D" id="3.10.20.80">
    <property type="entry name" value="Translation initiation factor 3 (IF-3), N-terminal domain"/>
    <property type="match status" value="1"/>
</dbReference>
<dbReference type="STRING" id="1817864.A2Z21_09950"/>
<dbReference type="GO" id="GO:0003743">
    <property type="term" value="F:translation initiation factor activity"/>
    <property type="evidence" value="ECO:0007669"/>
    <property type="project" value="UniProtKB-UniRule"/>
</dbReference>
<proteinExistence type="inferred from homology"/>
<accession>A0A1F5UVI0</accession>
<evidence type="ECO:0000256" key="3">
    <source>
        <dbReference type="ARBA" id="ARBA00022917"/>
    </source>
</evidence>
<dbReference type="InterPro" id="IPR019815">
    <property type="entry name" value="Translation_initiation_fac_3_C"/>
</dbReference>
<comment type="caution">
    <text evidence="8">The sequence shown here is derived from an EMBL/GenBank/DDBJ whole genome shotgun (WGS) entry which is preliminary data.</text>
</comment>
<dbReference type="NCBIfam" id="TIGR00168">
    <property type="entry name" value="infC"/>
    <property type="match status" value="1"/>
</dbReference>
<feature type="domain" description="Translation initiation factor 3 N-terminal" evidence="7">
    <location>
        <begin position="1"/>
        <end position="47"/>
    </location>
</feature>
<dbReference type="PANTHER" id="PTHR10938:SF0">
    <property type="entry name" value="TRANSLATION INITIATION FACTOR IF-3, MITOCHONDRIAL"/>
    <property type="match status" value="1"/>
</dbReference>
<evidence type="ECO:0000313" key="8">
    <source>
        <dbReference type="EMBL" id="OGF55155.1"/>
    </source>
</evidence>
<dbReference type="AlphaFoldDB" id="A0A1F5UVI0"/>
<feature type="domain" description="Translation initiation factor 3 C-terminal" evidence="6">
    <location>
        <begin position="53"/>
        <end position="136"/>
    </location>
</feature>
<dbReference type="Proteomes" id="UP000179157">
    <property type="component" value="Unassembled WGS sequence"/>
</dbReference>
<dbReference type="FunFam" id="3.30.110.10:FF:000001">
    <property type="entry name" value="Translation initiation factor IF-3"/>
    <property type="match status" value="1"/>
</dbReference>
<evidence type="ECO:0000313" key="9">
    <source>
        <dbReference type="Proteomes" id="UP000179157"/>
    </source>
</evidence>
<organism evidence="8 9">
    <name type="scientific">Fraserbacteria sp. (strain RBG_16_55_9)</name>
    <dbReference type="NCBI Taxonomy" id="1817864"/>
    <lineage>
        <taxon>Bacteria</taxon>
        <taxon>Candidatus Fraseribacteriota</taxon>
    </lineage>
</organism>
<keyword evidence="2 8" id="KW-0396">Initiation factor</keyword>
<dbReference type="Pfam" id="PF00707">
    <property type="entry name" value="IF3_C"/>
    <property type="match status" value="1"/>
</dbReference>
<dbReference type="InterPro" id="IPR001288">
    <property type="entry name" value="Translation_initiation_fac_3"/>
</dbReference>
<evidence type="ECO:0000259" key="7">
    <source>
        <dbReference type="Pfam" id="PF05198"/>
    </source>
</evidence>
<gene>
    <name evidence="8" type="ORF">A2Z21_09950</name>
</gene>
<evidence type="ECO:0000256" key="2">
    <source>
        <dbReference type="ARBA" id="ARBA00022540"/>
    </source>
</evidence>
<dbReference type="GO" id="GO:0043022">
    <property type="term" value="F:ribosome binding"/>
    <property type="evidence" value="ECO:0007669"/>
    <property type="project" value="TreeGrafter"/>
</dbReference>
<reference evidence="8 9" key="1">
    <citation type="journal article" date="2016" name="Nat. Commun.">
        <title>Thousands of microbial genomes shed light on interconnected biogeochemical processes in an aquifer system.</title>
        <authorList>
            <person name="Anantharaman K."/>
            <person name="Brown C.T."/>
            <person name="Hug L.A."/>
            <person name="Sharon I."/>
            <person name="Castelle C.J."/>
            <person name="Probst A.J."/>
            <person name="Thomas B.C."/>
            <person name="Singh A."/>
            <person name="Wilkins M.J."/>
            <person name="Karaoz U."/>
            <person name="Brodie E.L."/>
            <person name="Williams K.H."/>
            <person name="Hubbard S.S."/>
            <person name="Banfield J.F."/>
        </authorList>
    </citation>
    <scope>NUCLEOTIDE SEQUENCE [LARGE SCALE GENOMIC DNA]</scope>
    <source>
        <strain evidence="9">RBG_16_55_9</strain>
    </source>
</reference>
<dbReference type="SUPFAM" id="SSF54364">
    <property type="entry name" value="Translation initiation factor IF3, N-terminal domain"/>
    <property type="match status" value="1"/>
</dbReference>
<name>A0A1F5UVI0_FRAXR</name>
<feature type="region of interest" description="Disordered" evidence="5">
    <location>
        <begin position="138"/>
        <end position="158"/>
    </location>
</feature>
<keyword evidence="3" id="KW-0648">Protein biosynthesis</keyword>
<evidence type="ECO:0000256" key="5">
    <source>
        <dbReference type="SAM" id="MobiDB-lite"/>
    </source>
</evidence>
<protein>
    <recommendedName>
        <fullName evidence="4">Translation initiation factor IF-3</fullName>
    </recommendedName>
</protein>
<comment type="similarity">
    <text evidence="1">Belongs to the IF-3 family.</text>
</comment>
<feature type="compositionally biased region" description="Basic and acidic residues" evidence="5">
    <location>
        <begin position="140"/>
        <end position="152"/>
    </location>
</feature>
<dbReference type="PANTHER" id="PTHR10938">
    <property type="entry name" value="TRANSLATION INITIATION FACTOR IF-3"/>
    <property type="match status" value="1"/>
</dbReference>
<dbReference type="InterPro" id="IPR036787">
    <property type="entry name" value="T_IF-3_N_sf"/>
</dbReference>
<dbReference type="SUPFAM" id="SSF55200">
    <property type="entry name" value="Translation initiation factor IF3, C-terminal domain"/>
    <property type="match status" value="1"/>
</dbReference>
<evidence type="ECO:0000256" key="1">
    <source>
        <dbReference type="ARBA" id="ARBA00005439"/>
    </source>
</evidence>
<dbReference type="GO" id="GO:0005829">
    <property type="term" value="C:cytosol"/>
    <property type="evidence" value="ECO:0007669"/>
    <property type="project" value="TreeGrafter"/>
</dbReference>
<evidence type="ECO:0000256" key="4">
    <source>
        <dbReference type="NCBIfam" id="TIGR00168"/>
    </source>
</evidence>
<sequence>MPLAEAIQEAQKRGKDLVEVAPQASPVVCKFLDFGKYKYRQEKREKKKQKVQKLKEMRFTSQIEEHDFETKVRHIRRFLEHDDKVKVTVIFRGREIVHMDRGRELLARLVKQTEGIGKVDQSPKVLGRSLQMVIVPTGIKENEHGKKEKEPQGTRQAL</sequence>
<dbReference type="EMBL" id="MFGX01000062">
    <property type="protein sequence ID" value="OGF55155.1"/>
    <property type="molecule type" value="Genomic_DNA"/>
</dbReference>